<proteinExistence type="inferred from homology"/>
<feature type="binding site" evidence="8">
    <location>
        <position position="78"/>
    </location>
    <ligand>
        <name>NADP(+)</name>
        <dbReference type="ChEBI" id="CHEBI:58349"/>
    </ligand>
</feature>
<keyword evidence="5 8" id="KW-0560">Oxidoreductase</keyword>
<dbReference type="NCBIfam" id="TIGR00507">
    <property type="entry name" value="aroE"/>
    <property type="match status" value="1"/>
</dbReference>
<dbReference type="NCBIfam" id="NF001310">
    <property type="entry name" value="PRK00258.1-2"/>
    <property type="match status" value="1"/>
</dbReference>
<keyword evidence="6 8" id="KW-0057">Aromatic amino acid biosynthesis</keyword>
<evidence type="ECO:0000259" key="9">
    <source>
        <dbReference type="Pfam" id="PF01488"/>
    </source>
</evidence>
<evidence type="ECO:0000256" key="6">
    <source>
        <dbReference type="ARBA" id="ARBA00023141"/>
    </source>
</evidence>
<feature type="binding site" evidence="8">
    <location>
        <position position="62"/>
    </location>
    <ligand>
        <name>shikimate</name>
        <dbReference type="ChEBI" id="CHEBI:36208"/>
    </ligand>
</feature>
<comment type="catalytic activity">
    <reaction evidence="7 8">
        <text>shikimate + NADP(+) = 3-dehydroshikimate + NADPH + H(+)</text>
        <dbReference type="Rhea" id="RHEA:17737"/>
        <dbReference type="ChEBI" id="CHEBI:15378"/>
        <dbReference type="ChEBI" id="CHEBI:16630"/>
        <dbReference type="ChEBI" id="CHEBI:36208"/>
        <dbReference type="ChEBI" id="CHEBI:57783"/>
        <dbReference type="ChEBI" id="CHEBI:58349"/>
        <dbReference type="EC" id="1.1.1.25"/>
    </reaction>
</comment>
<name>A0ABV8CHD1_9GAMM</name>
<dbReference type="Pfam" id="PF18317">
    <property type="entry name" value="SDH_C"/>
    <property type="match status" value="1"/>
</dbReference>
<comment type="function">
    <text evidence="8">Involved in the biosynthesis of the chorismate, which leads to the biosynthesis of aromatic amino acids. Catalyzes the reversible NADPH linked reduction of 3-dehydroshikimate (DHSA) to yield shikimate (SA).</text>
</comment>
<sequence>MTNQFAVVGNPVAHSLSPFIHQRFAEQAAIQLTYDKILSDDSAFETIVSDFFNRQGKGLNITLPFKQRAYATADIKTERCLKAKAVNTLWLKDGLLHGDNTDGVGLIRDLTQYIDLKNKHVLIIGAGGAARGIIPALLDMQLAKLTITNRTYHKAEQLAVEFASAESVEFNSLARYQLIINATSASLDEQDLALPETVFEQQPFCYDLAYRIGQPTPFVTLGKRHGCQVYDGLGMLVEQAAEAFYIWHGFKPDTRPVLAFLNQSSKN</sequence>
<reference evidence="13" key="1">
    <citation type="journal article" date="2019" name="Int. J. Syst. Evol. Microbiol.">
        <title>The Global Catalogue of Microorganisms (GCM) 10K type strain sequencing project: providing services to taxonomists for standard genome sequencing and annotation.</title>
        <authorList>
            <consortium name="The Broad Institute Genomics Platform"/>
            <consortium name="The Broad Institute Genome Sequencing Center for Infectious Disease"/>
            <person name="Wu L."/>
            <person name="Ma J."/>
        </authorList>
    </citation>
    <scope>NUCLEOTIDE SEQUENCE [LARGE SCALE GENOMIC DNA]</scope>
    <source>
        <strain evidence="13">CCUG 59858</strain>
    </source>
</reference>
<feature type="domain" description="Quinate/shikimate 5-dehydrogenase/glutamyl-tRNA reductase" evidence="9">
    <location>
        <begin position="115"/>
        <end position="185"/>
    </location>
</feature>
<feature type="binding site" evidence="8">
    <location>
        <position position="232"/>
    </location>
    <ligand>
        <name>NADP(+)</name>
        <dbReference type="ChEBI" id="CHEBI:58349"/>
    </ligand>
</feature>
<organism evidence="12 13">
    <name type="scientific">Legionella dresdenensis</name>
    <dbReference type="NCBI Taxonomy" id="450200"/>
    <lineage>
        <taxon>Bacteria</taxon>
        <taxon>Pseudomonadati</taxon>
        <taxon>Pseudomonadota</taxon>
        <taxon>Gammaproteobacteria</taxon>
        <taxon>Legionellales</taxon>
        <taxon>Legionellaceae</taxon>
        <taxon>Legionella</taxon>
    </lineage>
</organism>
<dbReference type="HAMAP" id="MF_00222">
    <property type="entry name" value="Shikimate_DH_AroE"/>
    <property type="match status" value="1"/>
</dbReference>
<dbReference type="GO" id="GO:0004764">
    <property type="term" value="F:shikimate 3-dehydrogenase (NADP+) activity"/>
    <property type="evidence" value="ECO:0007669"/>
    <property type="project" value="UniProtKB-EC"/>
</dbReference>
<comment type="similarity">
    <text evidence="8">Belongs to the shikimate dehydrogenase family.</text>
</comment>
<dbReference type="InterPro" id="IPR022893">
    <property type="entry name" value="Shikimate_DH_fam"/>
</dbReference>
<comment type="caution">
    <text evidence="12">The sequence shown here is derived from an EMBL/GenBank/DDBJ whole genome shotgun (WGS) entry which is preliminary data.</text>
</comment>
<dbReference type="PANTHER" id="PTHR21089">
    <property type="entry name" value="SHIKIMATE DEHYDROGENASE"/>
    <property type="match status" value="1"/>
</dbReference>
<feature type="binding site" evidence="8">
    <location>
        <position position="102"/>
    </location>
    <ligand>
        <name>shikimate</name>
        <dbReference type="ChEBI" id="CHEBI:36208"/>
    </ligand>
</feature>
<evidence type="ECO:0000313" key="13">
    <source>
        <dbReference type="Proteomes" id="UP001595758"/>
    </source>
</evidence>
<keyword evidence="13" id="KW-1185">Reference proteome</keyword>
<feature type="domain" description="SDH C-terminal" evidence="11">
    <location>
        <begin position="232"/>
        <end position="258"/>
    </location>
</feature>
<dbReference type="RefSeq" id="WP_382344227.1">
    <property type="nucleotide sequence ID" value="NZ_JBHSAB010000029.1"/>
</dbReference>
<dbReference type="InterPro" id="IPR036291">
    <property type="entry name" value="NAD(P)-bd_dom_sf"/>
</dbReference>
<dbReference type="InterPro" id="IPR011342">
    <property type="entry name" value="Shikimate_DH"/>
</dbReference>
<dbReference type="InterPro" id="IPR006151">
    <property type="entry name" value="Shikm_DH/Glu-tRNA_Rdtase"/>
</dbReference>
<evidence type="ECO:0000259" key="10">
    <source>
        <dbReference type="Pfam" id="PF08501"/>
    </source>
</evidence>
<evidence type="ECO:0000256" key="4">
    <source>
        <dbReference type="ARBA" id="ARBA00022857"/>
    </source>
</evidence>
<evidence type="ECO:0000256" key="2">
    <source>
        <dbReference type="ARBA" id="ARBA00012962"/>
    </source>
</evidence>
<keyword evidence="4 8" id="KW-0521">NADP</keyword>
<feature type="active site" description="Proton acceptor" evidence="8">
    <location>
        <position position="66"/>
    </location>
</feature>
<protein>
    <recommendedName>
        <fullName evidence="2 8">Shikimate dehydrogenase (NADP(+))</fullName>
        <shortName evidence="8">SDH</shortName>
        <ecNumber evidence="2 8">1.1.1.25</ecNumber>
    </recommendedName>
</protein>
<comment type="subunit">
    <text evidence="8">Homodimer.</text>
</comment>
<dbReference type="Pfam" id="PF08501">
    <property type="entry name" value="Shikimate_dh_N"/>
    <property type="match status" value="1"/>
</dbReference>
<accession>A0ABV8CHD1</accession>
<dbReference type="EC" id="1.1.1.25" evidence="2 8"/>
<dbReference type="EMBL" id="JBHSAB010000029">
    <property type="protein sequence ID" value="MFC3909730.1"/>
    <property type="molecule type" value="Genomic_DNA"/>
</dbReference>
<dbReference type="SUPFAM" id="SSF51735">
    <property type="entry name" value="NAD(P)-binding Rossmann-fold domains"/>
    <property type="match status" value="1"/>
</dbReference>
<dbReference type="InterPro" id="IPR046346">
    <property type="entry name" value="Aminoacid_DH-like_N_sf"/>
</dbReference>
<evidence type="ECO:0000256" key="7">
    <source>
        <dbReference type="ARBA" id="ARBA00049442"/>
    </source>
</evidence>
<evidence type="ECO:0000256" key="3">
    <source>
        <dbReference type="ARBA" id="ARBA00022605"/>
    </source>
</evidence>
<feature type="binding site" evidence="8">
    <location>
        <begin position="149"/>
        <end position="154"/>
    </location>
    <ligand>
        <name>NADP(+)</name>
        <dbReference type="ChEBI" id="CHEBI:58349"/>
    </ligand>
</feature>
<dbReference type="Gene3D" id="3.40.50.720">
    <property type="entry name" value="NAD(P)-binding Rossmann-like Domain"/>
    <property type="match status" value="1"/>
</dbReference>
<evidence type="ECO:0000259" key="11">
    <source>
        <dbReference type="Pfam" id="PF18317"/>
    </source>
</evidence>
<feature type="domain" description="Shikimate dehydrogenase substrate binding N-terminal" evidence="10">
    <location>
        <begin position="7"/>
        <end position="89"/>
    </location>
</feature>
<feature type="binding site" evidence="8">
    <location>
        <position position="239"/>
    </location>
    <ligand>
        <name>shikimate</name>
        <dbReference type="ChEBI" id="CHEBI:36208"/>
    </ligand>
</feature>
<feature type="binding site" evidence="8">
    <location>
        <position position="87"/>
    </location>
    <ligand>
        <name>shikimate</name>
        <dbReference type="ChEBI" id="CHEBI:36208"/>
    </ligand>
</feature>
<keyword evidence="3 8" id="KW-0028">Amino-acid biosynthesis</keyword>
<dbReference type="PANTHER" id="PTHR21089:SF1">
    <property type="entry name" value="BIFUNCTIONAL 3-DEHYDROQUINATE DEHYDRATASE_SHIKIMATE DEHYDROGENASE, CHLOROPLASTIC"/>
    <property type="match status" value="1"/>
</dbReference>
<evidence type="ECO:0000256" key="1">
    <source>
        <dbReference type="ARBA" id="ARBA00004871"/>
    </source>
</evidence>
<comment type="pathway">
    <text evidence="1 8">Metabolic intermediate biosynthesis; chorismate biosynthesis; chorismate from D-erythrose 4-phosphate and phosphoenolpyruvate: step 4/7.</text>
</comment>
<evidence type="ECO:0000256" key="5">
    <source>
        <dbReference type="ARBA" id="ARBA00023002"/>
    </source>
</evidence>
<dbReference type="InterPro" id="IPR013708">
    <property type="entry name" value="Shikimate_DH-bd_N"/>
</dbReference>
<feature type="binding site" evidence="8">
    <location>
        <position position="208"/>
    </location>
    <ligand>
        <name>NADP(+)</name>
        <dbReference type="ChEBI" id="CHEBI:58349"/>
    </ligand>
</feature>
<gene>
    <name evidence="8 12" type="primary">aroE</name>
    <name evidence="12" type="ORF">ACFORL_11680</name>
</gene>
<dbReference type="InterPro" id="IPR041121">
    <property type="entry name" value="SDH_C"/>
</dbReference>
<evidence type="ECO:0000256" key="8">
    <source>
        <dbReference type="HAMAP-Rule" id="MF_00222"/>
    </source>
</evidence>
<dbReference type="Gene3D" id="3.40.50.10860">
    <property type="entry name" value="Leucine Dehydrogenase, chain A, domain 1"/>
    <property type="match status" value="1"/>
</dbReference>
<evidence type="ECO:0000313" key="12">
    <source>
        <dbReference type="EMBL" id="MFC3909730.1"/>
    </source>
</evidence>
<dbReference type="Proteomes" id="UP001595758">
    <property type="component" value="Unassembled WGS sequence"/>
</dbReference>
<dbReference type="Pfam" id="PF01488">
    <property type="entry name" value="Shikimate_DH"/>
    <property type="match status" value="1"/>
</dbReference>
<dbReference type="SUPFAM" id="SSF53223">
    <property type="entry name" value="Aminoacid dehydrogenase-like, N-terminal domain"/>
    <property type="match status" value="1"/>
</dbReference>
<feature type="binding site" evidence="8">
    <location>
        <position position="210"/>
    </location>
    <ligand>
        <name>shikimate</name>
        <dbReference type="ChEBI" id="CHEBI:36208"/>
    </ligand>
</feature>
<feature type="binding site" evidence="8">
    <location>
        <begin position="15"/>
        <end position="17"/>
    </location>
    <ligand>
        <name>shikimate</name>
        <dbReference type="ChEBI" id="CHEBI:36208"/>
    </ligand>
</feature>
<dbReference type="CDD" id="cd01065">
    <property type="entry name" value="NAD_bind_Shikimate_DH"/>
    <property type="match status" value="1"/>
</dbReference>
<feature type="binding site" evidence="8">
    <location>
        <begin position="125"/>
        <end position="129"/>
    </location>
    <ligand>
        <name>NADP(+)</name>
        <dbReference type="ChEBI" id="CHEBI:58349"/>
    </ligand>
</feature>